<dbReference type="SUPFAM" id="SSF50156">
    <property type="entry name" value="PDZ domain-like"/>
    <property type="match status" value="4"/>
</dbReference>
<feature type="region of interest" description="Disordered" evidence="5">
    <location>
        <begin position="538"/>
        <end position="558"/>
    </location>
</feature>
<evidence type="ECO:0000256" key="4">
    <source>
        <dbReference type="ARBA" id="ARBA00023136"/>
    </source>
</evidence>
<dbReference type="FunFam" id="2.30.42.10:FF:000070">
    <property type="entry name" value="Multiple PDZ domain protein"/>
    <property type="match status" value="1"/>
</dbReference>
<keyword evidence="4" id="KW-0472">Membrane</keyword>
<accession>A0A653C928</accession>
<keyword evidence="8" id="KW-1185">Reference proteome</keyword>
<evidence type="ECO:0000256" key="3">
    <source>
        <dbReference type="ARBA" id="ARBA00022737"/>
    </source>
</evidence>
<dbReference type="OrthoDB" id="6022242at2759"/>
<evidence type="ECO:0000256" key="1">
    <source>
        <dbReference type="ARBA" id="ARBA00004370"/>
    </source>
</evidence>
<name>A0A653C928_CALMS</name>
<dbReference type="AlphaFoldDB" id="A0A653C928"/>
<organism evidence="7 8">
    <name type="scientific">Callosobruchus maculatus</name>
    <name type="common">Southern cowpea weevil</name>
    <name type="synonym">Pulse bruchid</name>
    <dbReference type="NCBI Taxonomy" id="64391"/>
    <lineage>
        <taxon>Eukaryota</taxon>
        <taxon>Metazoa</taxon>
        <taxon>Ecdysozoa</taxon>
        <taxon>Arthropoda</taxon>
        <taxon>Hexapoda</taxon>
        <taxon>Insecta</taxon>
        <taxon>Pterygota</taxon>
        <taxon>Neoptera</taxon>
        <taxon>Endopterygota</taxon>
        <taxon>Coleoptera</taxon>
        <taxon>Polyphaga</taxon>
        <taxon>Cucujiformia</taxon>
        <taxon>Chrysomeloidea</taxon>
        <taxon>Chrysomelidae</taxon>
        <taxon>Bruchinae</taxon>
        <taxon>Bruchini</taxon>
        <taxon>Callosobruchus</taxon>
    </lineage>
</organism>
<evidence type="ECO:0000256" key="2">
    <source>
        <dbReference type="ARBA" id="ARBA00022553"/>
    </source>
</evidence>
<feature type="domain" description="PDZ" evidence="6">
    <location>
        <begin position="300"/>
        <end position="385"/>
    </location>
</feature>
<dbReference type="PANTHER" id="PTHR19964">
    <property type="entry name" value="MULTIPLE PDZ DOMAIN PROTEIN"/>
    <property type="match status" value="1"/>
</dbReference>
<evidence type="ECO:0000259" key="6">
    <source>
        <dbReference type="PROSITE" id="PS50106"/>
    </source>
</evidence>
<feature type="domain" description="PDZ" evidence="6">
    <location>
        <begin position="12"/>
        <end position="92"/>
    </location>
</feature>
<reference evidence="7 8" key="1">
    <citation type="submission" date="2019-01" db="EMBL/GenBank/DDBJ databases">
        <authorList>
            <person name="Sayadi A."/>
        </authorList>
    </citation>
    <scope>NUCLEOTIDE SEQUENCE [LARGE SCALE GENOMIC DNA]</scope>
</reference>
<dbReference type="InterPro" id="IPR051342">
    <property type="entry name" value="PDZ_scaffold"/>
</dbReference>
<dbReference type="Gene3D" id="2.30.42.10">
    <property type="match status" value="4"/>
</dbReference>
<dbReference type="CDD" id="cd06667">
    <property type="entry name" value="PDZ2_MUPP1-like"/>
    <property type="match status" value="1"/>
</dbReference>
<comment type="subcellular location">
    <subcellularLocation>
        <location evidence="1">Membrane</location>
    </subcellularLocation>
</comment>
<feature type="domain" description="PDZ" evidence="6">
    <location>
        <begin position="577"/>
        <end position="651"/>
    </location>
</feature>
<dbReference type="Proteomes" id="UP000410492">
    <property type="component" value="Unassembled WGS sequence"/>
</dbReference>
<dbReference type="InterPro" id="IPR001478">
    <property type="entry name" value="PDZ"/>
</dbReference>
<dbReference type="EMBL" id="CAACVG010007245">
    <property type="protein sequence ID" value="VEN44428.1"/>
    <property type="molecule type" value="Genomic_DNA"/>
</dbReference>
<dbReference type="PANTHER" id="PTHR19964:SF20">
    <property type="entry name" value="PATJ HOMOLOG-LIKE PROTEIN"/>
    <property type="match status" value="1"/>
</dbReference>
<feature type="compositionally biased region" description="Low complexity" evidence="5">
    <location>
        <begin position="538"/>
        <end position="548"/>
    </location>
</feature>
<dbReference type="SMART" id="SM00228">
    <property type="entry name" value="PDZ"/>
    <property type="match status" value="4"/>
</dbReference>
<dbReference type="Pfam" id="PF00595">
    <property type="entry name" value="PDZ"/>
    <property type="match status" value="4"/>
</dbReference>
<protein>
    <recommendedName>
        <fullName evidence="6">PDZ domain-containing protein</fullName>
    </recommendedName>
</protein>
<dbReference type="GO" id="GO:0016020">
    <property type="term" value="C:membrane"/>
    <property type="evidence" value="ECO:0007669"/>
    <property type="project" value="UniProtKB-SubCell"/>
</dbReference>
<evidence type="ECO:0000313" key="8">
    <source>
        <dbReference type="Proteomes" id="UP000410492"/>
    </source>
</evidence>
<evidence type="ECO:0000313" key="7">
    <source>
        <dbReference type="EMBL" id="VEN44428.1"/>
    </source>
</evidence>
<dbReference type="CDD" id="cd06669">
    <property type="entry name" value="PDZ5_MUPP1-like"/>
    <property type="match status" value="1"/>
</dbReference>
<proteinExistence type="predicted"/>
<sequence length="674" mass="73387">MVLSTEWSQVEVIDLLNDGSGLGFGLVGGRSTGVVIKSILPGGIADKDGRLQSGDHILQIGEINLRGLTADQVATVLRQAGPQVRMVVARPIELSSLDFDPYNCAAPIVPTKILTDPEELDRQLLQNGYTTVFYQYSEPVEAVNNDSLQNNFANSNCSELNQISGIPRSESQSLRVLKRSESQSPVGKCSDLPSPVVRRSESQTTSLKHTSSLAQNITPLNNNCLGGSKSASIGSQSSCKEQKCNGGDVNGVKRNSSVNFCDEIIITPDTLSPIDNGQIIVTPVDIEHHSPEEPETERFLLTLTKDEHGLGITVAGYVCEREDLCGIFVKSLNENSEAYRCGKIKLNDRIIEVDGYSLLECSNYEAVKKLKDTGQTVTITFERYLSGPKFEHLQEAFAGQEKTPRDVSPASPSATTLRLGISLEGTVDVEDGIELRPHHYIRSILPEGPVGKNGRLSPGDELLEVNGQRLLGIKHVDVVKILRELPTTVRLVCSREHKNRVINTSQDREAFEARNILGGSLKNLLPQPEQRLIKALSDTSLNTSSSPSGADEPNLDKVKSRSLEVTNVAMWSEEIEYVELTKGERGLGFSILDYQDPLDPKSSVIVVRSLVPNGAAEQNGKITPGDRLISVNGKVIKNVTLDEAVQALKGTMPGIVRLGISKPLQRQSESRSDK</sequence>
<keyword evidence="2" id="KW-0597">Phosphoprotein</keyword>
<dbReference type="InterPro" id="IPR036034">
    <property type="entry name" value="PDZ_sf"/>
</dbReference>
<keyword evidence="3" id="KW-0677">Repeat</keyword>
<dbReference type="PROSITE" id="PS50106">
    <property type="entry name" value="PDZ"/>
    <property type="match status" value="4"/>
</dbReference>
<dbReference type="FunFam" id="2.30.42.10:FF:000125">
    <property type="entry name" value="PATJ, crumbs cell polarity complex component"/>
    <property type="match status" value="1"/>
</dbReference>
<gene>
    <name evidence="7" type="ORF">CALMAC_LOCUS7218</name>
</gene>
<feature type="domain" description="PDZ" evidence="6">
    <location>
        <begin position="406"/>
        <end position="497"/>
    </location>
</feature>
<evidence type="ECO:0000256" key="5">
    <source>
        <dbReference type="SAM" id="MobiDB-lite"/>
    </source>
</evidence>
<feature type="region of interest" description="Disordered" evidence="5">
    <location>
        <begin position="178"/>
        <end position="210"/>
    </location>
</feature>